<keyword evidence="3" id="KW-1185">Reference proteome</keyword>
<dbReference type="AlphaFoldDB" id="A0A397TM35"/>
<feature type="compositionally biased region" description="Basic and acidic residues" evidence="1">
    <location>
        <begin position="1"/>
        <end position="13"/>
    </location>
</feature>
<gene>
    <name evidence="2" type="ORF">C1645_870686</name>
</gene>
<dbReference type="Proteomes" id="UP000265703">
    <property type="component" value="Unassembled WGS sequence"/>
</dbReference>
<comment type="caution">
    <text evidence="2">The sequence shown here is derived from an EMBL/GenBank/DDBJ whole genome shotgun (WGS) entry which is preliminary data.</text>
</comment>
<sequence length="274" mass="31200">MEKIPNYTSKEKFSPPNPLQTVRPQEPIVKKKLFSSLQNFLLLPFSDFEEIKLVQDWLDTNDPTKVIYLKVKAFIPSDRSIETQIEDFDIENVIFLKGKFIAYSGWYSVNATSIKVLEGLDFYVMLSIGLNIMIVGITTKTVRNINGKSVLKFYVEENFGDRKLHKFWVEITHNSNLRYLANKMNSINQTIRSTTMIIMDISLVSTNHNSGHGQQALNVPWLNTQFTDAQMELTPNQGLSSALKANPIPNMNSSTMTTITNDNNTPQVENDNVI</sequence>
<evidence type="ECO:0000313" key="3">
    <source>
        <dbReference type="Proteomes" id="UP000265703"/>
    </source>
</evidence>
<accession>A0A397TM35</accession>
<proteinExistence type="predicted"/>
<reference evidence="2 3" key="1">
    <citation type="submission" date="2018-06" db="EMBL/GenBank/DDBJ databases">
        <title>Comparative genomics reveals the genomic features of Rhizophagus irregularis, R. cerebriforme, R. diaphanum and Gigaspora rosea, and their symbiotic lifestyle signature.</title>
        <authorList>
            <person name="Morin E."/>
            <person name="San Clemente H."/>
            <person name="Chen E.C.H."/>
            <person name="De La Providencia I."/>
            <person name="Hainaut M."/>
            <person name="Kuo A."/>
            <person name="Kohler A."/>
            <person name="Murat C."/>
            <person name="Tang N."/>
            <person name="Roy S."/>
            <person name="Loubradou J."/>
            <person name="Henrissat B."/>
            <person name="Grigoriev I.V."/>
            <person name="Corradi N."/>
            <person name="Roux C."/>
            <person name="Martin F.M."/>
        </authorList>
    </citation>
    <scope>NUCLEOTIDE SEQUENCE [LARGE SCALE GENOMIC DNA]</scope>
    <source>
        <strain evidence="2 3">DAOM 227022</strain>
    </source>
</reference>
<evidence type="ECO:0000313" key="2">
    <source>
        <dbReference type="EMBL" id="RIA98439.1"/>
    </source>
</evidence>
<dbReference type="OrthoDB" id="2341031at2759"/>
<protein>
    <submittedName>
        <fullName evidence="2">Uncharacterized protein</fullName>
    </submittedName>
</protein>
<organism evidence="2 3">
    <name type="scientific">Glomus cerebriforme</name>
    <dbReference type="NCBI Taxonomy" id="658196"/>
    <lineage>
        <taxon>Eukaryota</taxon>
        <taxon>Fungi</taxon>
        <taxon>Fungi incertae sedis</taxon>
        <taxon>Mucoromycota</taxon>
        <taxon>Glomeromycotina</taxon>
        <taxon>Glomeromycetes</taxon>
        <taxon>Glomerales</taxon>
        <taxon>Glomeraceae</taxon>
        <taxon>Glomus</taxon>
    </lineage>
</organism>
<evidence type="ECO:0000256" key="1">
    <source>
        <dbReference type="SAM" id="MobiDB-lite"/>
    </source>
</evidence>
<name>A0A397TM35_9GLOM</name>
<dbReference type="EMBL" id="QKYT01000015">
    <property type="protein sequence ID" value="RIA98439.1"/>
    <property type="molecule type" value="Genomic_DNA"/>
</dbReference>
<feature type="region of interest" description="Disordered" evidence="1">
    <location>
        <begin position="1"/>
        <end position="21"/>
    </location>
</feature>